<dbReference type="SUPFAM" id="SSF51735">
    <property type="entry name" value="NAD(P)-binding Rossmann-fold domains"/>
    <property type="match status" value="1"/>
</dbReference>
<dbReference type="OrthoDB" id="128220at2"/>
<sequence>MKSGSNSRYAWSAWILAAMFGLGSVSGHAQSGELRFGIVGTDSTHAVEFTRILNDSAAKDHVSGGRVTAAYRGGSATLSISRDRIAKLSDTLQHTWSIPFVASIRDLCVTSDALLLLSVDVSVRLKEVEEAARCGKPIFIDKPLAGSLADAIAVVKLLDARQIPWFSSSSLRYGHEQRPQNLTGAETWGPGKYIDGFPLDLTYYGIHSIESLFSLMGPGVVEVAQSRTGDTDILRLTWSDGRIGTVRLIHPESTYGAVLFKSGAKAELMDLSSAYGPLVEQIVRFARSGRPPIPERETLEIFQVMDAAQQSLERGGASVHIPVVSMK</sequence>
<proteinExistence type="predicted"/>
<evidence type="ECO:0000313" key="2">
    <source>
        <dbReference type="Proteomes" id="UP000182409"/>
    </source>
</evidence>
<dbReference type="AlphaFoldDB" id="A0A1H4M647"/>
<dbReference type="RefSeq" id="WP_074655887.1">
    <property type="nucleotide sequence ID" value="NZ_FNSD01000001.1"/>
</dbReference>
<protein>
    <submittedName>
        <fullName evidence="1">Predicted dehydrogenase</fullName>
    </submittedName>
</protein>
<dbReference type="InterPro" id="IPR036291">
    <property type="entry name" value="NAD(P)-bd_dom_sf"/>
</dbReference>
<dbReference type="Proteomes" id="UP000182409">
    <property type="component" value="Unassembled WGS sequence"/>
</dbReference>
<evidence type="ECO:0000313" key="1">
    <source>
        <dbReference type="EMBL" id="SEB77882.1"/>
    </source>
</evidence>
<name>A0A1H4M647_9BACT</name>
<dbReference type="EMBL" id="FNSD01000001">
    <property type="protein sequence ID" value="SEB77882.1"/>
    <property type="molecule type" value="Genomic_DNA"/>
</dbReference>
<accession>A0A1H4M647</accession>
<gene>
    <name evidence="1" type="ORF">SAMN05443244_1816</name>
</gene>
<organism evidence="1 2">
    <name type="scientific">Terriglobus roseus</name>
    <dbReference type="NCBI Taxonomy" id="392734"/>
    <lineage>
        <taxon>Bacteria</taxon>
        <taxon>Pseudomonadati</taxon>
        <taxon>Acidobacteriota</taxon>
        <taxon>Terriglobia</taxon>
        <taxon>Terriglobales</taxon>
        <taxon>Acidobacteriaceae</taxon>
        <taxon>Terriglobus</taxon>
    </lineage>
</organism>
<dbReference type="Gene3D" id="3.40.50.720">
    <property type="entry name" value="NAD(P)-binding Rossmann-like Domain"/>
    <property type="match status" value="1"/>
</dbReference>
<reference evidence="1 2" key="1">
    <citation type="submission" date="2016-10" db="EMBL/GenBank/DDBJ databases">
        <authorList>
            <person name="de Groot N.N."/>
        </authorList>
    </citation>
    <scope>NUCLEOTIDE SEQUENCE [LARGE SCALE GENOMIC DNA]</scope>
    <source>
        <strain evidence="1 2">AB35.6</strain>
    </source>
</reference>